<evidence type="ECO:0000313" key="1">
    <source>
        <dbReference type="EMBL" id="GAP33126.1"/>
    </source>
</evidence>
<dbReference type="RefSeq" id="WP_202969104.1">
    <property type="nucleotide sequence ID" value="NZ_BAWD02000219.1"/>
</dbReference>
<dbReference type="Proteomes" id="UP000037179">
    <property type="component" value="Unassembled WGS sequence"/>
</dbReference>
<comment type="caution">
    <text evidence="1">The sequence shown here is derived from an EMBL/GenBank/DDBJ whole genome shotgun (WGS) entry which is preliminary data.</text>
</comment>
<sequence>MSPYAPPQSEFGNRARWSTFRHERDVLAVVHNATAATRLFDTLPVLAGDPRIRVVFTITGSSAFDRDTVEFLNGRGVKIISWEQALDTVWDLAVSASYGGNLHEIKGPLAVT</sequence>
<name>A0ABC9Z6Z7_9NOCA</name>
<feature type="non-terminal residue" evidence="1">
    <location>
        <position position="112"/>
    </location>
</feature>
<evidence type="ECO:0000313" key="2">
    <source>
        <dbReference type="Proteomes" id="UP000037179"/>
    </source>
</evidence>
<protein>
    <submittedName>
        <fullName evidence="1">Uncharacterized protein</fullName>
    </submittedName>
</protein>
<organism evidence="1 2">
    <name type="scientific">Nocardia seriolae</name>
    <dbReference type="NCBI Taxonomy" id="37332"/>
    <lineage>
        <taxon>Bacteria</taxon>
        <taxon>Bacillati</taxon>
        <taxon>Actinomycetota</taxon>
        <taxon>Actinomycetes</taxon>
        <taxon>Mycobacteriales</taxon>
        <taxon>Nocardiaceae</taxon>
        <taxon>Nocardia</taxon>
    </lineage>
</organism>
<dbReference type="AlphaFoldDB" id="A0ABC9Z6Z7"/>
<reference evidence="1 2" key="2">
    <citation type="journal article" date="2016" name="Genome Announc.">
        <title>Draft Genome Sequence of Erythromycin- and Oxytetracycline-Sensitive Nocardia seriolae Strain U-1 (NBRC 110359).</title>
        <authorList>
            <person name="Imajoh M."/>
            <person name="Sukeda M."/>
            <person name="Shimizu M."/>
            <person name="Yamane J."/>
            <person name="Ohnishi K."/>
            <person name="Oshima S."/>
        </authorList>
    </citation>
    <scope>NUCLEOTIDE SEQUENCE [LARGE SCALE GENOMIC DNA]</scope>
    <source>
        <strain evidence="1 2">U-1</strain>
    </source>
</reference>
<dbReference type="EMBL" id="BBYQ01000212">
    <property type="protein sequence ID" value="GAP33126.1"/>
    <property type="molecule type" value="Genomic_DNA"/>
</dbReference>
<reference evidence="2" key="1">
    <citation type="submission" date="2015-07" db="EMBL/GenBank/DDBJ databases">
        <title>Nocardia seriolae U-1 whole genome shotgun sequence.</title>
        <authorList>
            <person name="Imajoh M."/>
            <person name="Fukumoto Y."/>
            <person name="Sukeda M."/>
            <person name="Yamane J."/>
            <person name="Yamasaki K."/>
            <person name="Shimizu M."/>
            <person name="Ohnishi K."/>
            <person name="Oshima S."/>
        </authorList>
    </citation>
    <scope>NUCLEOTIDE SEQUENCE [LARGE SCALE GENOMIC DNA]</scope>
    <source>
        <strain evidence="2">U-1</strain>
    </source>
</reference>
<accession>A0ABC9Z6Z7</accession>
<proteinExistence type="predicted"/>
<gene>
    <name evidence="1" type="ORF">NSK11_contig00212-0001</name>
</gene>
<keyword evidence="2" id="KW-1185">Reference proteome</keyword>